<evidence type="ECO:0000313" key="2">
    <source>
        <dbReference type="EMBL" id="CAG9333115.1"/>
    </source>
</evidence>
<feature type="compositionally biased region" description="Basic and acidic residues" evidence="1">
    <location>
        <begin position="37"/>
        <end position="47"/>
    </location>
</feature>
<name>A0AAU9K7M1_9CILI</name>
<evidence type="ECO:0000313" key="3">
    <source>
        <dbReference type="Proteomes" id="UP001162131"/>
    </source>
</evidence>
<feature type="region of interest" description="Disordered" evidence="1">
    <location>
        <begin position="92"/>
        <end position="121"/>
    </location>
</feature>
<gene>
    <name evidence="2" type="ORF">BSTOLATCC_MIC57935</name>
</gene>
<accession>A0AAU9K7M1</accession>
<dbReference type="Proteomes" id="UP001162131">
    <property type="component" value="Unassembled WGS sequence"/>
</dbReference>
<feature type="region of interest" description="Disordered" evidence="1">
    <location>
        <begin position="17"/>
        <end position="67"/>
    </location>
</feature>
<comment type="caution">
    <text evidence="2">The sequence shown here is derived from an EMBL/GenBank/DDBJ whole genome shotgun (WGS) entry which is preliminary data.</text>
</comment>
<dbReference type="EMBL" id="CAJZBQ010000056">
    <property type="protein sequence ID" value="CAG9333115.1"/>
    <property type="molecule type" value="Genomic_DNA"/>
</dbReference>
<dbReference type="AlphaFoldDB" id="A0AAU9K7M1"/>
<feature type="compositionally biased region" description="Low complexity" evidence="1">
    <location>
        <begin position="23"/>
        <end position="32"/>
    </location>
</feature>
<sequence>MSCFGFLEKFILERCYPPGGPAGQQTAPTQPQISKIEPTKPKVETEKSYSPVVIRRKHKDEEENSDELFREMEPRYVAPKRVNLVVMANENELKSTSNQSKTRFDMEEGDTGNWGEDFKLD</sequence>
<evidence type="ECO:0000256" key="1">
    <source>
        <dbReference type="SAM" id="MobiDB-lite"/>
    </source>
</evidence>
<protein>
    <submittedName>
        <fullName evidence="2">Uncharacterized protein</fullName>
    </submittedName>
</protein>
<keyword evidence="3" id="KW-1185">Reference proteome</keyword>
<organism evidence="2 3">
    <name type="scientific">Blepharisma stoltei</name>
    <dbReference type="NCBI Taxonomy" id="1481888"/>
    <lineage>
        <taxon>Eukaryota</taxon>
        <taxon>Sar</taxon>
        <taxon>Alveolata</taxon>
        <taxon>Ciliophora</taxon>
        <taxon>Postciliodesmatophora</taxon>
        <taxon>Heterotrichea</taxon>
        <taxon>Heterotrichida</taxon>
        <taxon>Blepharismidae</taxon>
        <taxon>Blepharisma</taxon>
    </lineage>
</organism>
<reference evidence="2" key="1">
    <citation type="submission" date="2021-09" db="EMBL/GenBank/DDBJ databases">
        <authorList>
            <consortium name="AG Swart"/>
            <person name="Singh M."/>
            <person name="Singh A."/>
            <person name="Seah K."/>
            <person name="Emmerich C."/>
        </authorList>
    </citation>
    <scope>NUCLEOTIDE SEQUENCE</scope>
    <source>
        <strain evidence="2">ATCC30299</strain>
    </source>
</reference>
<proteinExistence type="predicted"/>